<dbReference type="InterPro" id="IPR036921">
    <property type="entry name" value="PurM-like_N_sf"/>
</dbReference>
<feature type="binding site" evidence="2">
    <location>
        <position position="120"/>
    </location>
    <ligand>
        <name>Mg(2+)</name>
        <dbReference type="ChEBI" id="CHEBI:18420"/>
        <label>1</label>
    </ligand>
</feature>
<dbReference type="InterPro" id="IPR010918">
    <property type="entry name" value="PurM-like_C_dom"/>
</dbReference>
<feature type="binding site" evidence="2">
    <location>
        <position position="144"/>
    </location>
    <ligand>
        <name>ATP</name>
        <dbReference type="ChEBI" id="CHEBI:30616"/>
    </ligand>
</feature>
<comment type="function">
    <text evidence="2">Catalyzes the ATP-dependent phosphorylation of thiamine-monophosphate (TMP) to form thiamine-pyrophosphate (TPP), the active form of vitamin B1.</text>
</comment>
<feature type="binding site" evidence="2">
    <location>
        <position position="212"/>
    </location>
    <ligand>
        <name>ATP</name>
        <dbReference type="ChEBI" id="CHEBI:30616"/>
    </ligand>
</feature>
<feature type="binding site" evidence="2">
    <location>
        <position position="44"/>
    </location>
    <ligand>
        <name>Mg(2+)</name>
        <dbReference type="ChEBI" id="CHEBI:18420"/>
        <label>1</label>
    </ligand>
</feature>
<feature type="binding site" evidence="2">
    <location>
        <begin position="119"/>
        <end position="120"/>
    </location>
    <ligand>
        <name>ATP</name>
        <dbReference type="ChEBI" id="CHEBI:30616"/>
    </ligand>
</feature>
<comment type="pathway">
    <text evidence="2">Cofactor biosynthesis; thiamine diphosphate biosynthesis; thiamine diphosphate from thiamine phosphate: step 1/1.</text>
</comment>
<accession>A0ABU2ZT11</accession>
<protein>
    <recommendedName>
        <fullName evidence="2">Thiamine-monophosphate kinase</fullName>
        <shortName evidence="2">TMP kinase</shortName>
        <shortName evidence="2">Thiamine-phosphate kinase</shortName>
        <ecNumber evidence="2">2.7.4.16</ecNumber>
    </recommendedName>
</protein>
<keyword evidence="2" id="KW-0479">Metal-binding</keyword>
<proteinExistence type="inferred from homology"/>
<dbReference type="Gene3D" id="3.30.1330.10">
    <property type="entry name" value="PurM-like, N-terminal domain"/>
    <property type="match status" value="1"/>
</dbReference>
<evidence type="ECO:0000256" key="1">
    <source>
        <dbReference type="ARBA" id="ARBA00022977"/>
    </source>
</evidence>
<comment type="similarity">
    <text evidence="2">Belongs to the thiamine-monophosphate kinase family.</text>
</comment>
<feature type="binding site" evidence="2">
    <location>
        <position position="28"/>
    </location>
    <ligand>
        <name>Mg(2+)</name>
        <dbReference type="ChEBI" id="CHEBI:18420"/>
        <label>3</label>
    </ligand>
</feature>
<comment type="caution">
    <text evidence="2">Lacks conserved residue(s) required for the propagation of feature annotation.</text>
</comment>
<reference evidence="5 6" key="1">
    <citation type="submission" date="2023-09" db="EMBL/GenBank/DDBJ databases">
        <authorList>
            <person name="Rey-Velasco X."/>
        </authorList>
    </citation>
    <scope>NUCLEOTIDE SEQUENCE [LARGE SCALE GENOMIC DNA]</scope>
    <source>
        <strain evidence="5 6">P117</strain>
    </source>
</reference>
<sequence length="324" mass="35238">MNEFNLIQQYFSGKSFPRKDVILGIGDDAAITQVPENQCLVTTTDTLIEDVHFLKGTSAADIAYKTIAVNLSDLAAMGAEPAWLNLSLSMPSVDKLWLTEFSDMVAELCEYYSVQLIGGDTVKGQLSLTLTAQGFVPQESILKRSGAQNGDWIYVTGTLGDAGAGLDILKGKLTINDKEAREYLVNRHLRPAPRVLAGTCLRRIASACIDLSDGLLQDVAHISNTSDTGILLQLDKLPISPALGKNVDSLEKALEYATTSGDDYELLFTVPEEQKTSMQTTLDSYSIQYTCIGQVTGAAGKLDLLLNNQAYDLSSETRHGYQHF</sequence>
<dbReference type="CDD" id="cd02194">
    <property type="entry name" value="ThiL"/>
    <property type="match status" value="1"/>
</dbReference>
<comment type="miscellaneous">
    <text evidence="2">Reaction mechanism of ThiL seems to utilize a direct, inline transfer of the gamma-phosphate of ATP to TMP rather than a phosphorylated enzyme intermediate.</text>
</comment>
<dbReference type="PIRSF" id="PIRSF005303">
    <property type="entry name" value="Thiam_monoph_kin"/>
    <property type="match status" value="1"/>
</dbReference>
<gene>
    <name evidence="2 5" type="primary">thiL</name>
    <name evidence="5" type="ORF">RM552_13060</name>
</gene>
<feature type="binding site" evidence="2">
    <location>
        <position position="45"/>
    </location>
    <ligand>
        <name>Mg(2+)</name>
        <dbReference type="ChEBI" id="CHEBI:18420"/>
        <label>1</label>
    </ligand>
</feature>
<feature type="binding site" evidence="2">
    <location>
        <position position="73"/>
    </location>
    <ligand>
        <name>Mg(2+)</name>
        <dbReference type="ChEBI" id="CHEBI:18420"/>
        <label>2</label>
    </ligand>
</feature>
<dbReference type="SUPFAM" id="SSF55326">
    <property type="entry name" value="PurM N-terminal domain-like"/>
    <property type="match status" value="1"/>
</dbReference>
<dbReference type="NCBIfam" id="TIGR01379">
    <property type="entry name" value="thiL"/>
    <property type="match status" value="1"/>
</dbReference>
<dbReference type="Gene3D" id="3.90.650.10">
    <property type="entry name" value="PurM-like C-terminal domain"/>
    <property type="match status" value="1"/>
</dbReference>
<feature type="binding site" evidence="2">
    <location>
        <position position="73"/>
    </location>
    <ligand>
        <name>Mg(2+)</name>
        <dbReference type="ChEBI" id="CHEBI:18420"/>
        <label>3</label>
    </ligand>
</feature>
<keyword evidence="6" id="KW-1185">Reference proteome</keyword>
<feature type="binding site" evidence="2">
    <location>
        <position position="45"/>
    </location>
    <ligand>
        <name>Mg(2+)</name>
        <dbReference type="ChEBI" id="CHEBI:18420"/>
        <label>2</label>
    </ligand>
</feature>
<name>A0ABU2ZT11_9ALTE</name>
<evidence type="ECO:0000313" key="5">
    <source>
        <dbReference type="EMBL" id="MDT0595782.1"/>
    </source>
</evidence>
<dbReference type="PANTHER" id="PTHR30270">
    <property type="entry name" value="THIAMINE-MONOPHOSPHATE KINASE"/>
    <property type="match status" value="1"/>
</dbReference>
<keyword evidence="2 5" id="KW-0418">Kinase</keyword>
<evidence type="ECO:0000259" key="4">
    <source>
        <dbReference type="Pfam" id="PF02769"/>
    </source>
</evidence>
<evidence type="ECO:0000256" key="2">
    <source>
        <dbReference type="HAMAP-Rule" id="MF_02128"/>
    </source>
</evidence>
<dbReference type="EC" id="2.7.4.16" evidence="2"/>
<dbReference type="Pfam" id="PF00586">
    <property type="entry name" value="AIRS"/>
    <property type="match status" value="1"/>
</dbReference>
<dbReference type="PANTHER" id="PTHR30270:SF0">
    <property type="entry name" value="THIAMINE-MONOPHOSPHATE KINASE"/>
    <property type="match status" value="1"/>
</dbReference>
<keyword evidence="1 2" id="KW-0784">Thiamine biosynthesis</keyword>
<feature type="binding site" evidence="2">
    <location>
        <position position="43"/>
    </location>
    <ligand>
        <name>Mg(2+)</name>
        <dbReference type="ChEBI" id="CHEBI:18420"/>
        <label>4</label>
    </ligand>
</feature>
<evidence type="ECO:0000259" key="3">
    <source>
        <dbReference type="Pfam" id="PF00586"/>
    </source>
</evidence>
<feature type="binding site" evidence="2">
    <location>
        <position position="28"/>
    </location>
    <ligand>
        <name>Mg(2+)</name>
        <dbReference type="ChEBI" id="CHEBI:18420"/>
        <label>4</label>
    </ligand>
</feature>
<evidence type="ECO:0000313" key="6">
    <source>
        <dbReference type="Proteomes" id="UP001253545"/>
    </source>
</evidence>
<feature type="binding site" evidence="2">
    <location>
        <position position="321"/>
    </location>
    <ligand>
        <name>substrate</name>
    </ligand>
</feature>
<comment type="caution">
    <text evidence="5">The sequence shown here is derived from an EMBL/GenBank/DDBJ whole genome shotgun (WGS) entry which is preliminary data.</text>
</comment>
<feature type="binding site" evidence="2">
    <location>
        <position position="52"/>
    </location>
    <ligand>
        <name>substrate</name>
    </ligand>
</feature>
<dbReference type="InterPro" id="IPR006283">
    <property type="entry name" value="ThiL-like"/>
</dbReference>
<keyword evidence="2" id="KW-0067">ATP-binding</keyword>
<feature type="domain" description="PurM-like N-terminal" evidence="3">
    <location>
        <begin position="26"/>
        <end position="136"/>
    </location>
</feature>
<dbReference type="EMBL" id="JAVRHX010000004">
    <property type="protein sequence ID" value="MDT0595782.1"/>
    <property type="molecule type" value="Genomic_DNA"/>
</dbReference>
<dbReference type="SUPFAM" id="SSF56042">
    <property type="entry name" value="PurM C-terminal domain-like"/>
    <property type="match status" value="1"/>
</dbReference>
<dbReference type="HAMAP" id="MF_02128">
    <property type="entry name" value="TMP_kinase"/>
    <property type="match status" value="1"/>
</dbReference>
<feature type="binding site" evidence="2">
    <location>
        <position position="262"/>
    </location>
    <ligand>
        <name>substrate</name>
    </ligand>
</feature>
<keyword evidence="2" id="KW-0547">Nucleotide-binding</keyword>
<dbReference type="Proteomes" id="UP001253545">
    <property type="component" value="Unassembled WGS sequence"/>
</dbReference>
<dbReference type="RefSeq" id="WP_311369308.1">
    <property type="nucleotide sequence ID" value="NZ_JAVRHX010000004.1"/>
</dbReference>
<feature type="binding site" evidence="2">
    <location>
        <position position="213"/>
    </location>
    <ligand>
        <name>Mg(2+)</name>
        <dbReference type="ChEBI" id="CHEBI:18420"/>
        <label>5</label>
    </ligand>
</feature>
<dbReference type="GO" id="GO:0009030">
    <property type="term" value="F:thiamine-phosphate kinase activity"/>
    <property type="evidence" value="ECO:0007669"/>
    <property type="project" value="UniProtKB-EC"/>
</dbReference>
<feature type="binding site" evidence="2">
    <location>
        <position position="210"/>
    </location>
    <ligand>
        <name>Mg(2+)</name>
        <dbReference type="ChEBI" id="CHEBI:18420"/>
        <label>3</label>
    </ligand>
</feature>
<comment type="catalytic activity">
    <reaction evidence="2">
        <text>thiamine phosphate + ATP = thiamine diphosphate + ADP</text>
        <dbReference type="Rhea" id="RHEA:15913"/>
        <dbReference type="ChEBI" id="CHEBI:30616"/>
        <dbReference type="ChEBI" id="CHEBI:37575"/>
        <dbReference type="ChEBI" id="CHEBI:58937"/>
        <dbReference type="ChEBI" id="CHEBI:456216"/>
        <dbReference type="EC" id="2.7.4.16"/>
    </reaction>
</comment>
<feature type="domain" description="PurM-like C-terminal" evidence="4">
    <location>
        <begin position="149"/>
        <end position="298"/>
    </location>
</feature>
<dbReference type="InterPro" id="IPR016188">
    <property type="entry name" value="PurM-like_N"/>
</dbReference>
<dbReference type="Pfam" id="PF02769">
    <property type="entry name" value="AIRS_C"/>
    <property type="match status" value="1"/>
</dbReference>
<keyword evidence="2" id="KW-0460">Magnesium</keyword>
<dbReference type="InterPro" id="IPR036676">
    <property type="entry name" value="PurM-like_C_sf"/>
</dbReference>
<keyword evidence="2 5" id="KW-0808">Transferase</keyword>
<organism evidence="5 6">
    <name type="scientific">Glaciecola petra</name>
    <dbReference type="NCBI Taxonomy" id="3075602"/>
    <lineage>
        <taxon>Bacteria</taxon>
        <taxon>Pseudomonadati</taxon>
        <taxon>Pseudomonadota</taxon>
        <taxon>Gammaproteobacteria</taxon>
        <taxon>Alteromonadales</taxon>
        <taxon>Alteromonadaceae</taxon>
        <taxon>Glaciecola</taxon>
    </lineage>
</organism>
<feature type="binding site" evidence="2">
    <location>
        <position position="73"/>
    </location>
    <ligand>
        <name>Mg(2+)</name>
        <dbReference type="ChEBI" id="CHEBI:18420"/>
        <label>4</label>
    </ligand>
</feature>